<keyword evidence="2" id="KW-1133">Transmembrane helix</keyword>
<evidence type="ECO:0000313" key="4">
    <source>
        <dbReference type="Proteomes" id="UP000028504"/>
    </source>
</evidence>
<evidence type="ECO:0008006" key="5">
    <source>
        <dbReference type="Google" id="ProtNLM"/>
    </source>
</evidence>
<evidence type="ECO:0000256" key="1">
    <source>
        <dbReference type="SAM" id="MobiDB-lite"/>
    </source>
</evidence>
<feature type="compositionally biased region" description="Polar residues" evidence="1">
    <location>
        <begin position="17"/>
        <end position="26"/>
    </location>
</feature>
<evidence type="ECO:0000256" key="2">
    <source>
        <dbReference type="SAM" id="Phobius"/>
    </source>
</evidence>
<accession>A0ABN4DE13</accession>
<dbReference type="InterPro" id="IPR013783">
    <property type="entry name" value="Ig-like_fold"/>
</dbReference>
<keyword evidence="2" id="KW-0812">Transmembrane</keyword>
<gene>
    <name evidence="3" type="ORF">CATYP_00575</name>
</gene>
<proteinExistence type="predicted"/>
<evidence type="ECO:0000313" key="3">
    <source>
        <dbReference type="EMBL" id="AIG63442.1"/>
    </source>
</evidence>
<keyword evidence="2" id="KW-0472">Membrane</keyword>
<feature type="region of interest" description="Disordered" evidence="1">
    <location>
        <begin position="1"/>
        <end position="27"/>
    </location>
</feature>
<dbReference type="EMBL" id="CP008944">
    <property type="protein sequence ID" value="AIG63442.1"/>
    <property type="molecule type" value="Genomic_DNA"/>
</dbReference>
<feature type="transmembrane region" description="Helical" evidence="2">
    <location>
        <begin position="559"/>
        <end position="576"/>
    </location>
</feature>
<name>A0ABN4DE13_9CORY</name>
<protein>
    <recommendedName>
        <fullName evidence="5">Prealbumin-like fold domain-containing protein</fullName>
    </recommendedName>
</protein>
<sequence length="581" mass="62668">MTNNGRTEANYELTDTPGFSPSTTINRVEITDGPRGARLGEPLEPGSDGRYRLGGAPLRPGEQHRFLVKFSFSRNGGPGVNQDRTCTGRPGGGLYNSARVTAGEGDHRLEKEDDACAPMLLVPGPEIEKQAEPLPGFDDAVRHEGDRGTVNYVVRVTNPSPDASVPIAAQDLPRFGKAVEIERVEVDGREQPRAADGRFWLVGNNNGPVVFNPRETRHYRVTVHWRFPSLSAAANSGTLQCSGQPGSGFFNSVGAYVPGDNSRRAQSNACAPIPNPEVPKPRVRKRVADNDQVNHRVTYSIEVDNPADGPQQASVWDMPGFNPAARIARITVDGKETKLTNNGEFPVAVADDGGPITLGAGEYRRFEVAIDYEMTTGEAIVAEDLKCTNTVGGREKGLFNVAYVEFAGGIDLSWDCADAPNPNYPVALALRKTDTDGNRIGYEDNYTFEVRSEDGNDYVANFSQRITYGGEVNLATQPVLEVGKVYQLVETRAPQGFELLPKAIRFYLEYTPEGAVVHLVDPAQAPQVDIPTVGKKDLVVLAVADVRAGDLPKSGGPGVALWLIIGLVLIGSAAAYSRKQG</sequence>
<organism evidence="3 4">
    <name type="scientific">Corynebacterium atypicum</name>
    <dbReference type="NCBI Taxonomy" id="191610"/>
    <lineage>
        <taxon>Bacteria</taxon>
        <taxon>Bacillati</taxon>
        <taxon>Actinomycetota</taxon>
        <taxon>Actinomycetes</taxon>
        <taxon>Mycobacteriales</taxon>
        <taxon>Corynebacteriaceae</taxon>
        <taxon>Corynebacterium</taxon>
    </lineage>
</organism>
<dbReference type="Gene3D" id="2.60.40.10">
    <property type="entry name" value="Immunoglobulins"/>
    <property type="match status" value="1"/>
</dbReference>
<dbReference type="Proteomes" id="UP000028504">
    <property type="component" value="Chromosome"/>
</dbReference>
<keyword evidence="4" id="KW-1185">Reference proteome</keyword>
<reference evidence="3 4" key="1">
    <citation type="submission" date="2014-07" db="EMBL/GenBank/DDBJ databases">
        <title>Complete genome sequence of Corynebacterium atypicum DSM 44849: identifiction of the mycolic acid biosynthesis genes.</title>
        <authorList>
            <person name="Tippelt A."/>
            <person name="Mollmann S."/>
            <person name="Albersmeier A."/>
            <person name="Jaenicke S."/>
            <person name="Ruckert C."/>
            <person name="Tauch A."/>
        </authorList>
    </citation>
    <scope>NUCLEOTIDE SEQUENCE [LARGE SCALE GENOMIC DNA]</scope>
    <source>
        <strain evidence="3 4">R2070</strain>
    </source>
</reference>